<proteinExistence type="predicted"/>
<protein>
    <submittedName>
        <fullName evidence="2">Uncharacterized protein</fullName>
    </submittedName>
</protein>
<dbReference type="Proteomes" id="UP000314294">
    <property type="component" value="Unassembled WGS sequence"/>
</dbReference>
<name>A0A4Z2GJS1_9TELE</name>
<organism evidence="2 3">
    <name type="scientific">Liparis tanakae</name>
    <name type="common">Tanaka's snailfish</name>
    <dbReference type="NCBI Taxonomy" id="230148"/>
    <lineage>
        <taxon>Eukaryota</taxon>
        <taxon>Metazoa</taxon>
        <taxon>Chordata</taxon>
        <taxon>Craniata</taxon>
        <taxon>Vertebrata</taxon>
        <taxon>Euteleostomi</taxon>
        <taxon>Actinopterygii</taxon>
        <taxon>Neopterygii</taxon>
        <taxon>Teleostei</taxon>
        <taxon>Neoteleostei</taxon>
        <taxon>Acanthomorphata</taxon>
        <taxon>Eupercaria</taxon>
        <taxon>Perciformes</taxon>
        <taxon>Cottioidei</taxon>
        <taxon>Cottales</taxon>
        <taxon>Liparidae</taxon>
        <taxon>Liparis</taxon>
    </lineage>
</organism>
<evidence type="ECO:0000313" key="3">
    <source>
        <dbReference type="Proteomes" id="UP000314294"/>
    </source>
</evidence>
<dbReference type="EMBL" id="SRLO01000507">
    <property type="protein sequence ID" value="TNN53716.1"/>
    <property type="molecule type" value="Genomic_DNA"/>
</dbReference>
<comment type="caution">
    <text evidence="2">The sequence shown here is derived from an EMBL/GenBank/DDBJ whole genome shotgun (WGS) entry which is preliminary data.</text>
</comment>
<gene>
    <name evidence="2" type="ORF">EYF80_036045</name>
</gene>
<dbReference type="AlphaFoldDB" id="A0A4Z2GJS1"/>
<accession>A0A4Z2GJS1</accession>
<keyword evidence="3" id="KW-1185">Reference proteome</keyword>
<sequence length="90" mass="10477">MNPEETEEPMLTKRPRVTGSRNKCKRREEGKRRREEGRKEEREEGLRKKKRGRTGFSFINSHSVLVCVVMCDRTCQHAVVLSPLPVIKAL</sequence>
<evidence type="ECO:0000313" key="2">
    <source>
        <dbReference type="EMBL" id="TNN53716.1"/>
    </source>
</evidence>
<evidence type="ECO:0000256" key="1">
    <source>
        <dbReference type="SAM" id="MobiDB-lite"/>
    </source>
</evidence>
<reference evidence="2 3" key="1">
    <citation type="submission" date="2019-03" db="EMBL/GenBank/DDBJ databases">
        <title>First draft genome of Liparis tanakae, snailfish: a comprehensive survey of snailfish specific genes.</title>
        <authorList>
            <person name="Kim W."/>
            <person name="Song I."/>
            <person name="Jeong J.-H."/>
            <person name="Kim D."/>
            <person name="Kim S."/>
            <person name="Ryu S."/>
            <person name="Song J.Y."/>
            <person name="Lee S.K."/>
        </authorList>
    </citation>
    <scope>NUCLEOTIDE SEQUENCE [LARGE SCALE GENOMIC DNA]</scope>
    <source>
        <tissue evidence="2">Muscle</tissue>
    </source>
</reference>
<feature type="region of interest" description="Disordered" evidence="1">
    <location>
        <begin position="1"/>
        <end position="52"/>
    </location>
</feature>
<feature type="compositionally biased region" description="Basic and acidic residues" evidence="1">
    <location>
        <begin position="26"/>
        <end position="46"/>
    </location>
</feature>